<dbReference type="PANTHER" id="PTHR19432:SF35">
    <property type="entry name" value="SOLUTE CARRIER FAMILY 45 MEMBER 3 ISOFORM X1"/>
    <property type="match status" value="1"/>
</dbReference>
<protein>
    <submittedName>
        <fullName evidence="8">Uncharacterized protein</fullName>
    </submittedName>
</protein>
<keyword evidence="9" id="KW-1185">Reference proteome</keyword>
<evidence type="ECO:0000256" key="1">
    <source>
        <dbReference type="ARBA" id="ARBA00004141"/>
    </source>
</evidence>
<feature type="region of interest" description="Disordered" evidence="6">
    <location>
        <begin position="208"/>
        <end position="238"/>
    </location>
</feature>
<feature type="transmembrane region" description="Helical" evidence="7">
    <location>
        <begin position="162"/>
        <end position="184"/>
    </location>
</feature>
<evidence type="ECO:0000256" key="3">
    <source>
        <dbReference type="ARBA" id="ARBA00022692"/>
    </source>
</evidence>
<dbReference type="InterPro" id="IPR036259">
    <property type="entry name" value="MFS_trans_sf"/>
</dbReference>
<dbReference type="AlphaFoldDB" id="A0A8H4W2M6"/>
<dbReference type="Proteomes" id="UP000566819">
    <property type="component" value="Unassembled WGS sequence"/>
</dbReference>
<name>A0A8H4W2M6_9HELO</name>
<keyword evidence="4 7" id="KW-1133">Transmembrane helix</keyword>
<dbReference type="PANTHER" id="PTHR19432">
    <property type="entry name" value="SUGAR TRANSPORTER"/>
    <property type="match status" value="1"/>
</dbReference>
<dbReference type="SUPFAM" id="SSF103473">
    <property type="entry name" value="MFS general substrate transporter"/>
    <property type="match status" value="1"/>
</dbReference>
<evidence type="ECO:0000313" key="9">
    <source>
        <dbReference type="Proteomes" id="UP000566819"/>
    </source>
</evidence>
<comment type="subcellular location">
    <subcellularLocation>
        <location evidence="1">Membrane</location>
        <topology evidence="1">Multi-pass membrane protein</topology>
    </subcellularLocation>
</comment>
<keyword evidence="5 7" id="KW-0472">Membrane</keyword>
<dbReference type="OrthoDB" id="28755at2759"/>
<dbReference type="GO" id="GO:0008506">
    <property type="term" value="F:sucrose:proton symporter activity"/>
    <property type="evidence" value="ECO:0007669"/>
    <property type="project" value="TreeGrafter"/>
</dbReference>
<keyword evidence="2" id="KW-0813">Transport</keyword>
<organism evidence="8 9">
    <name type="scientific">Cudoniella acicularis</name>
    <dbReference type="NCBI Taxonomy" id="354080"/>
    <lineage>
        <taxon>Eukaryota</taxon>
        <taxon>Fungi</taxon>
        <taxon>Dikarya</taxon>
        <taxon>Ascomycota</taxon>
        <taxon>Pezizomycotina</taxon>
        <taxon>Leotiomycetes</taxon>
        <taxon>Helotiales</taxon>
        <taxon>Tricladiaceae</taxon>
        <taxon>Cudoniella</taxon>
    </lineage>
</organism>
<accession>A0A8H4W2M6</accession>
<feature type="transmembrane region" description="Helical" evidence="7">
    <location>
        <begin position="287"/>
        <end position="306"/>
    </location>
</feature>
<evidence type="ECO:0000256" key="4">
    <source>
        <dbReference type="ARBA" id="ARBA00022989"/>
    </source>
</evidence>
<comment type="caution">
    <text evidence="8">The sequence shown here is derived from an EMBL/GenBank/DDBJ whole genome shotgun (WGS) entry which is preliminary data.</text>
</comment>
<evidence type="ECO:0000256" key="2">
    <source>
        <dbReference type="ARBA" id="ARBA00022448"/>
    </source>
</evidence>
<reference evidence="8 9" key="1">
    <citation type="submission" date="2020-03" db="EMBL/GenBank/DDBJ databases">
        <title>Draft Genome Sequence of Cudoniella acicularis.</title>
        <authorList>
            <person name="Buettner E."/>
            <person name="Kellner H."/>
        </authorList>
    </citation>
    <scope>NUCLEOTIDE SEQUENCE [LARGE SCALE GENOMIC DNA]</scope>
    <source>
        <strain evidence="8 9">DSM 108380</strain>
    </source>
</reference>
<evidence type="ECO:0000256" key="5">
    <source>
        <dbReference type="ARBA" id="ARBA00023136"/>
    </source>
</evidence>
<dbReference type="EMBL" id="JAAMPI010000459">
    <property type="protein sequence ID" value="KAF4631286.1"/>
    <property type="molecule type" value="Genomic_DNA"/>
</dbReference>
<proteinExistence type="predicted"/>
<evidence type="ECO:0000313" key="8">
    <source>
        <dbReference type="EMBL" id="KAF4631286.1"/>
    </source>
</evidence>
<feature type="transmembrane region" description="Helical" evidence="7">
    <location>
        <begin position="96"/>
        <end position="118"/>
    </location>
</feature>
<evidence type="ECO:0000256" key="7">
    <source>
        <dbReference type="SAM" id="Phobius"/>
    </source>
</evidence>
<sequence length="311" mass="33228">MVGADAHELKKQLLEIPLRDLDRNECSASCVRDSMEVGRGAATEVDEDGRETHLSSIKLLCLTISLGGLQTIWTAIMSQGSPYLASLGMNPSLISLVWLAGPLSGIPPPSLVHALNSLKRLSFRRPQFNLPKLTVRRAWIISQTLASTAFFCIGLTKNCILSTIIISILGVSWALTQWAPFALIGAELAKSRSPPAISVEETQPIYTAIPAGTDNDDGDEPSLHLNSNADEDLEHHPSPIEPTIVQAGSVMGVHNMAISMPQIVAAAGSSALFGILSRWRVDGVDAMGLLFMMGVFPAGIAAWLAVGIEDD</sequence>
<evidence type="ECO:0000256" key="6">
    <source>
        <dbReference type="SAM" id="MobiDB-lite"/>
    </source>
</evidence>
<gene>
    <name evidence="8" type="ORF">G7Y89_g6847</name>
</gene>
<keyword evidence="3 7" id="KW-0812">Transmembrane</keyword>
<feature type="transmembrane region" description="Helical" evidence="7">
    <location>
        <begin position="263"/>
        <end position="281"/>
    </location>
</feature>
<feature type="transmembrane region" description="Helical" evidence="7">
    <location>
        <begin position="59"/>
        <end position="76"/>
    </location>
</feature>
<dbReference type="GO" id="GO:0005886">
    <property type="term" value="C:plasma membrane"/>
    <property type="evidence" value="ECO:0007669"/>
    <property type="project" value="TreeGrafter"/>
</dbReference>